<evidence type="ECO:0000256" key="1">
    <source>
        <dbReference type="SAM" id="MobiDB-lite"/>
    </source>
</evidence>
<dbReference type="OrthoDB" id="361694at2"/>
<sequence length="109" mass="12519">MAIQPIDLQTIYSQMSNVAKNVAHQQNGNQLTQAMQENVAVQQEQERLSQVHKTAENEANTSQVKDEGHQNSSFQNQKNQKKSKEEEHEKKKLTEIRESFLGQNIDISR</sequence>
<feature type="compositionally biased region" description="Basic and acidic residues" evidence="1">
    <location>
        <begin position="44"/>
        <end position="56"/>
    </location>
</feature>
<protein>
    <submittedName>
        <fullName evidence="2">Uncharacterized protein</fullName>
    </submittedName>
</protein>
<feature type="compositionally biased region" description="Basic and acidic residues" evidence="1">
    <location>
        <begin position="82"/>
        <end position="98"/>
    </location>
</feature>
<dbReference type="STRING" id="225004.SAMN02745152_01489"/>
<accession>A0A1T4P9Q1</accession>
<reference evidence="2 3" key="1">
    <citation type="submission" date="2017-02" db="EMBL/GenBank/DDBJ databases">
        <authorList>
            <person name="Peterson S.W."/>
        </authorList>
    </citation>
    <scope>NUCLEOTIDE SEQUENCE [LARGE SCALE GENOMIC DNA]</scope>
    <source>
        <strain evidence="2 3">ATCC BAA-909</strain>
    </source>
</reference>
<gene>
    <name evidence="2" type="ORF">SAMN02745152_01489</name>
</gene>
<evidence type="ECO:0000313" key="3">
    <source>
        <dbReference type="Proteomes" id="UP000190395"/>
    </source>
</evidence>
<dbReference type="GeneID" id="303367721"/>
<dbReference type="EMBL" id="FUXC01000008">
    <property type="protein sequence ID" value="SJZ88057.1"/>
    <property type="molecule type" value="Genomic_DNA"/>
</dbReference>
<dbReference type="Proteomes" id="UP000190395">
    <property type="component" value="Unassembled WGS sequence"/>
</dbReference>
<feature type="region of interest" description="Disordered" evidence="1">
    <location>
        <begin position="37"/>
        <end position="109"/>
    </location>
</feature>
<organism evidence="2 3">
    <name type="scientific">Treponema berlinense</name>
    <dbReference type="NCBI Taxonomy" id="225004"/>
    <lineage>
        <taxon>Bacteria</taxon>
        <taxon>Pseudomonadati</taxon>
        <taxon>Spirochaetota</taxon>
        <taxon>Spirochaetia</taxon>
        <taxon>Spirochaetales</taxon>
        <taxon>Treponemataceae</taxon>
        <taxon>Treponema</taxon>
    </lineage>
</organism>
<name>A0A1T4P9Q1_9SPIR</name>
<dbReference type="AlphaFoldDB" id="A0A1T4P9Q1"/>
<evidence type="ECO:0000313" key="2">
    <source>
        <dbReference type="EMBL" id="SJZ88057.1"/>
    </source>
</evidence>
<keyword evidence="3" id="KW-1185">Reference proteome</keyword>
<dbReference type="RefSeq" id="WP_078931225.1">
    <property type="nucleotide sequence ID" value="NZ_CAMCOW010000100.1"/>
</dbReference>
<proteinExistence type="predicted"/>